<proteinExistence type="predicted"/>
<gene>
    <name evidence="1" type="ORF">ACFQV2_22685</name>
</gene>
<dbReference type="InterPro" id="IPR009003">
    <property type="entry name" value="Peptidase_S1_PA"/>
</dbReference>
<dbReference type="Proteomes" id="UP001596512">
    <property type="component" value="Unassembled WGS sequence"/>
</dbReference>
<comment type="caution">
    <text evidence="1">The sequence shown here is derived from an EMBL/GenBank/DDBJ whole genome shotgun (WGS) entry which is preliminary data.</text>
</comment>
<dbReference type="EMBL" id="JBHTEY010000004">
    <property type="protein sequence ID" value="MFC7615876.1"/>
    <property type="molecule type" value="Genomic_DNA"/>
</dbReference>
<reference evidence="2" key="1">
    <citation type="journal article" date="2019" name="Int. J. Syst. Evol. Microbiol.">
        <title>The Global Catalogue of Microorganisms (GCM) 10K type strain sequencing project: providing services to taxonomists for standard genome sequencing and annotation.</title>
        <authorList>
            <consortium name="The Broad Institute Genomics Platform"/>
            <consortium name="The Broad Institute Genome Sequencing Center for Infectious Disease"/>
            <person name="Wu L."/>
            <person name="Ma J."/>
        </authorList>
    </citation>
    <scope>NUCLEOTIDE SEQUENCE [LARGE SCALE GENOMIC DNA]</scope>
    <source>
        <strain evidence="2">JCM 17695</strain>
    </source>
</reference>
<organism evidence="1 2">
    <name type="scientific">Actinokineospora soli</name>
    <dbReference type="NCBI Taxonomy" id="1048753"/>
    <lineage>
        <taxon>Bacteria</taxon>
        <taxon>Bacillati</taxon>
        <taxon>Actinomycetota</taxon>
        <taxon>Actinomycetes</taxon>
        <taxon>Pseudonocardiales</taxon>
        <taxon>Pseudonocardiaceae</taxon>
        <taxon>Actinokineospora</taxon>
    </lineage>
</organism>
<protein>
    <recommendedName>
        <fullName evidence="3">Streptogrisin C</fullName>
    </recommendedName>
</protein>
<keyword evidence="2" id="KW-1185">Reference proteome</keyword>
<evidence type="ECO:0000313" key="2">
    <source>
        <dbReference type="Proteomes" id="UP001596512"/>
    </source>
</evidence>
<evidence type="ECO:0008006" key="3">
    <source>
        <dbReference type="Google" id="ProtNLM"/>
    </source>
</evidence>
<sequence>MSLTDIRTEQDKGAPGAVPQKVLDRAEVLQELVEANPDQYTGTEVTANGITVILPAGADSQARARAAASRVDVPVQYAVAPRSRAEMYSVKRTIEPELLSGRHAGLRGVGVDPTRGVAVVYTDEGATALRSGLKKRFGDAIVFRVLAGLEFAEADRTRDTAPHYAGAGIRMWNSAHTGTRGLCSVAFPINLDGRAHQLTAAHCMPGSTAYPAAWAEAFTTATRPSTSYYFGSMSTTTMGGTLDSPTQGNAHRFGDWALMSGSSYDPRVYTCENLSGTCGSLPVGAASWTTPSLGAQVCTSGRSTGQTCRLNVTDPDCLCTVDGIPTGHVAIIRSDQNLDGVWDCGQVQGGDSGARCTRESRAGRVTCGRWGSSRPTARITAASPRTRSCPGFARGTAR</sequence>
<accession>A0ABW2TST3</accession>
<evidence type="ECO:0000313" key="1">
    <source>
        <dbReference type="EMBL" id="MFC7615876.1"/>
    </source>
</evidence>
<dbReference type="SUPFAM" id="SSF50494">
    <property type="entry name" value="Trypsin-like serine proteases"/>
    <property type="match status" value="1"/>
</dbReference>
<dbReference type="Gene3D" id="2.40.10.10">
    <property type="entry name" value="Trypsin-like serine proteases"/>
    <property type="match status" value="2"/>
</dbReference>
<name>A0ABW2TST3_9PSEU</name>
<dbReference type="InterPro" id="IPR043504">
    <property type="entry name" value="Peptidase_S1_PA_chymotrypsin"/>
</dbReference>